<evidence type="ECO:0000256" key="1">
    <source>
        <dbReference type="ARBA" id="ARBA00022859"/>
    </source>
</evidence>
<dbReference type="InterPro" id="IPR013106">
    <property type="entry name" value="Ig_V-set"/>
</dbReference>
<dbReference type="SUPFAM" id="SSF48726">
    <property type="entry name" value="Immunoglobulin"/>
    <property type="match status" value="1"/>
</dbReference>
<comment type="caution">
    <text evidence="5">The sequence shown here is derived from an EMBL/GenBank/DDBJ whole genome shotgun (WGS) entry which is preliminary data.</text>
</comment>
<dbReference type="InterPro" id="IPR007110">
    <property type="entry name" value="Ig-like_dom"/>
</dbReference>
<feature type="non-terminal residue" evidence="5">
    <location>
        <position position="105"/>
    </location>
</feature>
<evidence type="ECO:0000313" key="6">
    <source>
        <dbReference type="Proteomes" id="UP000567624"/>
    </source>
</evidence>
<dbReference type="SMART" id="SM00406">
    <property type="entry name" value="IGv"/>
    <property type="match status" value="1"/>
</dbReference>
<evidence type="ECO:0000313" key="5">
    <source>
        <dbReference type="EMBL" id="NXF14290.1"/>
    </source>
</evidence>
<dbReference type="InterPro" id="IPR050199">
    <property type="entry name" value="IgHV"/>
</dbReference>
<dbReference type="GO" id="GO:0002250">
    <property type="term" value="P:adaptive immune response"/>
    <property type="evidence" value="ECO:0007669"/>
    <property type="project" value="UniProtKB-KW"/>
</dbReference>
<evidence type="ECO:0000256" key="3">
    <source>
        <dbReference type="ARBA" id="ARBA00043265"/>
    </source>
</evidence>
<keyword evidence="2" id="KW-1064">Adaptive immunity</keyword>
<feature type="non-terminal residue" evidence="5">
    <location>
        <position position="1"/>
    </location>
</feature>
<evidence type="ECO:0000259" key="4">
    <source>
        <dbReference type="PROSITE" id="PS50835"/>
    </source>
</evidence>
<dbReference type="InterPro" id="IPR036179">
    <property type="entry name" value="Ig-like_dom_sf"/>
</dbReference>
<evidence type="ECO:0000256" key="2">
    <source>
        <dbReference type="ARBA" id="ARBA00023130"/>
    </source>
</evidence>
<dbReference type="Proteomes" id="UP000567624">
    <property type="component" value="Unassembled WGS sequence"/>
</dbReference>
<keyword evidence="1" id="KW-0391">Immunity</keyword>
<protein>
    <submittedName>
        <fullName evidence="5">HVM33 protein</fullName>
    </submittedName>
</protein>
<dbReference type="PROSITE" id="PS50835">
    <property type="entry name" value="IG_LIKE"/>
    <property type="match status" value="1"/>
</dbReference>
<dbReference type="EMBL" id="VWYW01005157">
    <property type="protein sequence ID" value="NXF14290.1"/>
    <property type="molecule type" value="Genomic_DNA"/>
</dbReference>
<keyword evidence="6" id="KW-1185">Reference proteome</keyword>
<proteinExistence type="predicted"/>
<reference evidence="5 6" key="1">
    <citation type="submission" date="2019-09" db="EMBL/GenBank/DDBJ databases">
        <title>Bird 10,000 Genomes (B10K) Project - Family phase.</title>
        <authorList>
            <person name="Zhang G."/>
        </authorList>
    </citation>
    <scope>NUCLEOTIDE SEQUENCE [LARGE SCALE GENOMIC DNA]</scope>
    <source>
        <strain evidence="5">B10K-CU-031-20</strain>
    </source>
</reference>
<dbReference type="GO" id="GO:0005576">
    <property type="term" value="C:extracellular region"/>
    <property type="evidence" value="ECO:0007669"/>
    <property type="project" value="UniProtKB-ARBA"/>
</dbReference>
<sequence>GLWAQWRLEEAGGGLREPGGSVLLSCRGSGFSFQHYGVGWYRQSPRGSLEWVSYISGDSSINQRSSAVEGRALVSRNNSRSESSLSLWDLHPQDSGRYFCTIHTG</sequence>
<dbReference type="Pfam" id="PF07686">
    <property type="entry name" value="V-set"/>
    <property type="match status" value="1"/>
</dbReference>
<dbReference type="Gene3D" id="2.60.40.10">
    <property type="entry name" value="Immunoglobulins"/>
    <property type="match status" value="1"/>
</dbReference>
<dbReference type="InterPro" id="IPR013783">
    <property type="entry name" value="Ig-like_fold"/>
</dbReference>
<keyword evidence="3" id="KW-1280">Immunoglobulin</keyword>
<name>A0A7K8RB18_9PASS</name>
<accession>A0A7K8RB18</accession>
<dbReference type="GO" id="GO:0019814">
    <property type="term" value="C:immunoglobulin complex"/>
    <property type="evidence" value="ECO:0007669"/>
    <property type="project" value="UniProtKB-KW"/>
</dbReference>
<feature type="domain" description="Ig-like" evidence="4">
    <location>
        <begin position="19"/>
        <end position="105"/>
    </location>
</feature>
<organism evidence="5 6">
    <name type="scientific">Smithornis capensis</name>
    <dbReference type="NCBI Taxonomy" id="363769"/>
    <lineage>
        <taxon>Eukaryota</taxon>
        <taxon>Metazoa</taxon>
        <taxon>Chordata</taxon>
        <taxon>Craniata</taxon>
        <taxon>Vertebrata</taxon>
        <taxon>Euteleostomi</taxon>
        <taxon>Archelosauria</taxon>
        <taxon>Archosauria</taxon>
        <taxon>Dinosauria</taxon>
        <taxon>Saurischia</taxon>
        <taxon>Theropoda</taxon>
        <taxon>Coelurosauria</taxon>
        <taxon>Aves</taxon>
        <taxon>Neognathae</taxon>
        <taxon>Neoaves</taxon>
        <taxon>Telluraves</taxon>
        <taxon>Australaves</taxon>
        <taxon>Passeriformes</taxon>
        <taxon>Eurylaimidae</taxon>
        <taxon>Smithornis</taxon>
    </lineage>
</organism>
<gene>
    <name evidence="5" type="primary">Hvm33</name>
    <name evidence="5" type="ORF">SMICAP_R11566</name>
</gene>
<dbReference type="AlphaFoldDB" id="A0A7K8RB18"/>
<dbReference type="PANTHER" id="PTHR23266">
    <property type="entry name" value="IMMUNOGLOBULIN HEAVY CHAIN"/>
    <property type="match status" value="1"/>
</dbReference>